<dbReference type="OrthoDB" id="1121111at2"/>
<dbReference type="PROSITE" id="PS51128">
    <property type="entry name" value="ZF_DKSA_2"/>
    <property type="match status" value="1"/>
</dbReference>
<sequence>MDADDEEILARLDEKSAELRARLGELTAPVDADSVIGFGKRIGDGTTQAIQQMGDASMAQNASHLLDQVEKARAKVAAGTWGTCDVCGEPIGEGRLEARPWSLTCIRHAR</sequence>
<feature type="domain" description="Zinc finger DksA/TraR C4-type" evidence="1">
    <location>
        <begin position="80"/>
        <end position="106"/>
    </location>
</feature>
<keyword evidence="3" id="KW-1185">Reference proteome</keyword>
<dbReference type="GO" id="GO:0008270">
    <property type="term" value="F:zinc ion binding"/>
    <property type="evidence" value="ECO:0007669"/>
    <property type="project" value="InterPro"/>
</dbReference>
<evidence type="ECO:0000313" key="3">
    <source>
        <dbReference type="Proteomes" id="UP000188324"/>
    </source>
</evidence>
<evidence type="ECO:0000259" key="1">
    <source>
        <dbReference type="Pfam" id="PF01258"/>
    </source>
</evidence>
<name>A0A1Q2CE38_9ACTN</name>
<dbReference type="SUPFAM" id="SSF57716">
    <property type="entry name" value="Glucocorticoid receptor-like (DNA-binding domain)"/>
    <property type="match status" value="1"/>
</dbReference>
<dbReference type="PANTHER" id="PTHR33823">
    <property type="entry name" value="RNA POLYMERASE-BINDING TRANSCRIPTION FACTOR DKSA-RELATED"/>
    <property type="match status" value="1"/>
</dbReference>
<accession>A0A1Q2CE38</accession>
<dbReference type="Pfam" id="PF01258">
    <property type="entry name" value="zf-dskA_traR"/>
    <property type="match status" value="1"/>
</dbReference>
<evidence type="ECO:0000313" key="2">
    <source>
        <dbReference type="EMBL" id="AQP44389.1"/>
    </source>
</evidence>
<organism evidence="2 3">
    <name type="scientific">Tessaracoccus flavus</name>
    <dbReference type="NCBI Taxonomy" id="1610493"/>
    <lineage>
        <taxon>Bacteria</taxon>
        <taxon>Bacillati</taxon>
        <taxon>Actinomycetota</taxon>
        <taxon>Actinomycetes</taxon>
        <taxon>Propionibacteriales</taxon>
        <taxon>Propionibacteriaceae</taxon>
        <taxon>Tessaracoccus</taxon>
    </lineage>
</organism>
<dbReference type="Gene3D" id="1.20.120.910">
    <property type="entry name" value="DksA, coiled-coil domain"/>
    <property type="match status" value="1"/>
</dbReference>
<dbReference type="EMBL" id="CP019605">
    <property type="protein sequence ID" value="AQP44389.1"/>
    <property type="molecule type" value="Genomic_DNA"/>
</dbReference>
<reference evidence="2 3" key="1">
    <citation type="journal article" date="2016" name="Int. J. Syst. Evol. Microbiol.">
        <title>Tessaracoccus flavus sp. nov., isolated from the drainage system of a lindane-producing factory.</title>
        <authorList>
            <person name="Kumari R."/>
            <person name="Singh P."/>
            <person name="Schumann P."/>
            <person name="Lal R."/>
        </authorList>
    </citation>
    <scope>NUCLEOTIDE SEQUENCE [LARGE SCALE GENOMIC DNA]</scope>
    <source>
        <strain evidence="2 3">RP1T</strain>
    </source>
</reference>
<proteinExistence type="predicted"/>
<dbReference type="Proteomes" id="UP000188324">
    <property type="component" value="Chromosome"/>
</dbReference>
<dbReference type="AlphaFoldDB" id="A0A1Q2CE38"/>
<dbReference type="STRING" id="1610493.RPIT_05815"/>
<dbReference type="RefSeq" id="WP_077341495.1">
    <property type="nucleotide sequence ID" value="NZ_CP019605.1"/>
</dbReference>
<gene>
    <name evidence="2" type="ORF">RPIT_05815</name>
</gene>
<dbReference type="KEGG" id="tfl:RPIT_05815"/>
<dbReference type="InterPro" id="IPR000962">
    <property type="entry name" value="Znf_DskA_TraR"/>
</dbReference>
<protein>
    <recommendedName>
        <fullName evidence="1">Zinc finger DksA/TraR C4-type domain-containing protein</fullName>
    </recommendedName>
</protein>